<keyword evidence="5" id="KW-1185">Reference proteome</keyword>
<feature type="transmembrane region" description="Helical" evidence="2">
    <location>
        <begin position="156"/>
        <end position="175"/>
    </location>
</feature>
<feature type="transmembrane region" description="Helical" evidence="2">
    <location>
        <begin position="83"/>
        <end position="105"/>
    </location>
</feature>
<evidence type="ECO:0000313" key="5">
    <source>
        <dbReference type="Proteomes" id="UP001221757"/>
    </source>
</evidence>
<dbReference type="PANTHER" id="PTHR40465:SF1">
    <property type="entry name" value="DUF6534 DOMAIN-CONTAINING PROTEIN"/>
    <property type="match status" value="1"/>
</dbReference>
<feature type="transmembrane region" description="Helical" evidence="2">
    <location>
        <begin position="196"/>
        <end position="220"/>
    </location>
</feature>
<dbReference type="InterPro" id="IPR045339">
    <property type="entry name" value="DUF6534"/>
</dbReference>
<reference evidence="4" key="1">
    <citation type="submission" date="2023-03" db="EMBL/GenBank/DDBJ databases">
        <title>Massive genome expansion in bonnet fungi (Mycena s.s.) driven by repeated elements and novel gene families across ecological guilds.</title>
        <authorList>
            <consortium name="Lawrence Berkeley National Laboratory"/>
            <person name="Harder C.B."/>
            <person name="Miyauchi S."/>
            <person name="Viragh M."/>
            <person name="Kuo A."/>
            <person name="Thoen E."/>
            <person name="Andreopoulos B."/>
            <person name="Lu D."/>
            <person name="Skrede I."/>
            <person name="Drula E."/>
            <person name="Henrissat B."/>
            <person name="Morin E."/>
            <person name="Kohler A."/>
            <person name="Barry K."/>
            <person name="LaButti K."/>
            <person name="Morin E."/>
            <person name="Salamov A."/>
            <person name="Lipzen A."/>
            <person name="Mereny Z."/>
            <person name="Hegedus B."/>
            <person name="Baldrian P."/>
            <person name="Stursova M."/>
            <person name="Weitz H."/>
            <person name="Taylor A."/>
            <person name="Grigoriev I.V."/>
            <person name="Nagy L.G."/>
            <person name="Martin F."/>
            <person name="Kauserud H."/>
        </authorList>
    </citation>
    <scope>NUCLEOTIDE SEQUENCE</scope>
    <source>
        <strain evidence="4">CBHHK067</strain>
    </source>
</reference>
<dbReference type="PANTHER" id="PTHR40465">
    <property type="entry name" value="CHROMOSOME 1, WHOLE GENOME SHOTGUN SEQUENCE"/>
    <property type="match status" value="1"/>
</dbReference>
<comment type="caution">
    <text evidence="4">The sequence shown here is derived from an EMBL/GenBank/DDBJ whole genome shotgun (WGS) entry which is preliminary data.</text>
</comment>
<keyword evidence="2" id="KW-0812">Transmembrane</keyword>
<gene>
    <name evidence="4" type="ORF">B0H17DRAFT_1194755</name>
</gene>
<dbReference type="EMBL" id="JARKIE010000015">
    <property type="protein sequence ID" value="KAJ7702242.1"/>
    <property type="molecule type" value="Genomic_DNA"/>
</dbReference>
<protein>
    <recommendedName>
        <fullName evidence="3">DUF6534 domain-containing protein</fullName>
    </recommendedName>
</protein>
<keyword evidence="2" id="KW-1133">Transmembrane helix</keyword>
<feature type="region of interest" description="Disordered" evidence="1">
    <location>
        <begin position="270"/>
        <end position="298"/>
    </location>
</feature>
<dbReference type="Proteomes" id="UP001221757">
    <property type="component" value="Unassembled WGS sequence"/>
</dbReference>
<accession>A0AAD7E023</accession>
<name>A0AAD7E023_MYCRO</name>
<evidence type="ECO:0000313" key="4">
    <source>
        <dbReference type="EMBL" id="KAJ7702242.1"/>
    </source>
</evidence>
<dbReference type="Pfam" id="PF20152">
    <property type="entry name" value="DUF6534"/>
    <property type="match status" value="1"/>
</dbReference>
<feature type="transmembrane region" description="Helical" evidence="2">
    <location>
        <begin position="226"/>
        <end position="247"/>
    </location>
</feature>
<feature type="domain" description="DUF6534" evidence="3">
    <location>
        <begin position="165"/>
        <end position="251"/>
    </location>
</feature>
<sequence>MSSDVRSTIGAALAGCMTAVGLSAILGFQTFLYFQIFPSDALRYKALVAWIWVTDATHTILICTAVWQYAIENFNNPEIVHKIFPALAITVAITAIITLSVNVFYGWRIHKMSKQNWWLTGPIAFLCIARIGLAFTTTAEMILMKTFPEFAARFKILFTSGLAVSAVTDIIVSASRYYYLRNLKQGYSMTQEVVDAVVVFTINDGCLTCAVVIASIACWLRMPGNFIYLGIYFTIAKFYSNSVLATLNLRNWYRHRHAWPVPNSMSIPMRPQGINGVHSNNSPHTKRPGTSSDDKRAPEDIHGTAARMEVFVDHQIEYNVGDFAFQDLDGDTGSLSKTTSPL</sequence>
<dbReference type="AlphaFoldDB" id="A0AAD7E023"/>
<evidence type="ECO:0000256" key="2">
    <source>
        <dbReference type="SAM" id="Phobius"/>
    </source>
</evidence>
<organism evidence="4 5">
    <name type="scientific">Mycena rosella</name>
    <name type="common">Pink bonnet</name>
    <name type="synonym">Agaricus rosellus</name>
    <dbReference type="NCBI Taxonomy" id="1033263"/>
    <lineage>
        <taxon>Eukaryota</taxon>
        <taxon>Fungi</taxon>
        <taxon>Dikarya</taxon>
        <taxon>Basidiomycota</taxon>
        <taxon>Agaricomycotina</taxon>
        <taxon>Agaricomycetes</taxon>
        <taxon>Agaricomycetidae</taxon>
        <taxon>Agaricales</taxon>
        <taxon>Marasmiineae</taxon>
        <taxon>Mycenaceae</taxon>
        <taxon>Mycena</taxon>
    </lineage>
</organism>
<proteinExistence type="predicted"/>
<evidence type="ECO:0000256" key="1">
    <source>
        <dbReference type="SAM" id="MobiDB-lite"/>
    </source>
</evidence>
<evidence type="ECO:0000259" key="3">
    <source>
        <dbReference type="Pfam" id="PF20152"/>
    </source>
</evidence>
<feature type="compositionally biased region" description="Polar residues" evidence="1">
    <location>
        <begin position="277"/>
        <end position="291"/>
    </location>
</feature>
<feature type="transmembrane region" description="Helical" evidence="2">
    <location>
        <begin position="46"/>
        <end position="71"/>
    </location>
</feature>
<feature type="transmembrane region" description="Helical" evidence="2">
    <location>
        <begin position="12"/>
        <end position="34"/>
    </location>
</feature>
<keyword evidence="2" id="KW-0472">Membrane</keyword>
<feature type="transmembrane region" description="Helical" evidence="2">
    <location>
        <begin position="117"/>
        <end position="136"/>
    </location>
</feature>